<comment type="cofactor">
    <cofactor evidence="1">
        <name>Ca(2+)</name>
        <dbReference type="ChEBI" id="CHEBI:29108"/>
    </cofactor>
</comment>
<dbReference type="InterPro" id="IPR030476">
    <property type="entry name" value="Pentaxin_CS"/>
</dbReference>
<evidence type="ECO:0000256" key="3">
    <source>
        <dbReference type="ARBA" id="ARBA00022837"/>
    </source>
</evidence>
<dbReference type="PROSITE" id="PS50948">
    <property type="entry name" value="PAN"/>
    <property type="match status" value="1"/>
</dbReference>
<evidence type="ECO:0000259" key="8">
    <source>
        <dbReference type="PROSITE" id="PS50026"/>
    </source>
</evidence>
<keyword evidence="3" id="KW-0106">Calcium</keyword>
<sequence>MIPPWLLPVFILILHPQCSLFRAEGGCPRNENGQQQNWRYAVYERKEKGRALKNHVFSSRIVRSEIECSLTCLRYERCESFNYRDNIVEGPHICELNDQTRLKRSHDVQPRNGFSYYDSELKPCLNVKCQNGGTCHPVLNSIIAPYCCQCHERYAGDLCQHLKGFRFTNGSSGDHVLVSVGVSIQMTSLTVCLRFKATPRQYEVSTPMSYVTSDFTSALQLYTNGTIRIYINDQFSDFPYVPVLDNTWHHVCFTWETAGGNVSLYMDGFLIGKKQSVNPGMVFNSSGCIVIGQLQRLVGGEFHKNESFFGDITDVNMWKAELSISTITRLSQSCYSHMGSLISWYAFRTGTEQFVNETNSNSSECLGLDPHFGYDLEFPRRTNEDYVYGPTLSALSAFTVSLFVSFTDNGDKTYFNYYASGAYNEIFIHERNEEFTVRIKDVKRQHSFVIPPDGTWHHLAITWENTNGFYEIFLDGVACRSGKELEKGKTIHPNGSVVIGNDKDLNGFQARDAYVGNISRVNLWDYVLPRETILLLSQRCGMESGNEVSWRDFKEGPYHGVVNIKEPSSCQKLQ</sequence>
<feature type="domain" description="EGF-like" evidence="8">
    <location>
        <begin position="120"/>
        <end position="160"/>
    </location>
</feature>
<dbReference type="SUPFAM" id="SSF57196">
    <property type="entry name" value="EGF/Laminin"/>
    <property type="match status" value="1"/>
</dbReference>
<keyword evidence="7" id="KW-0732">Signal</keyword>
<evidence type="ECO:0000256" key="1">
    <source>
        <dbReference type="ARBA" id="ARBA00001913"/>
    </source>
</evidence>
<dbReference type="PROSITE" id="PS00289">
    <property type="entry name" value="PTX_1"/>
    <property type="match status" value="1"/>
</dbReference>
<dbReference type="SMART" id="SM00159">
    <property type="entry name" value="PTX"/>
    <property type="match status" value="2"/>
</dbReference>
<dbReference type="CDD" id="cd00054">
    <property type="entry name" value="EGF_CA"/>
    <property type="match status" value="1"/>
</dbReference>
<feature type="chain" id="PRO_5018312972" description="EGF-like domain-containing protein" evidence="7">
    <location>
        <begin position="22"/>
        <end position="574"/>
    </location>
</feature>
<dbReference type="PANTHER" id="PTHR19277:SF125">
    <property type="entry name" value="B6"/>
    <property type="match status" value="1"/>
</dbReference>
<keyword evidence="6" id="KW-0245">EGF-like domain</keyword>
<feature type="signal peptide" evidence="7">
    <location>
        <begin position="1"/>
        <end position="21"/>
    </location>
</feature>
<dbReference type="OrthoDB" id="5969871at2759"/>
<keyword evidence="12" id="KW-1185">Reference proteome</keyword>
<dbReference type="PROSITE" id="PS00022">
    <property type="entry name" value="EGF_1"/>
    <property type="match status" value="1"/>
</dbReference>
<dbReference type="PROSITE" id="PS50026">
    <property type="entry name" value="EGF_3"/>
    <property type="match status" value="1"/>
</dbReference>
<evidence type="ECO:0008006" key="13">
    <source>
        <dbReference type="Google" id="ProtNLM"/>
    </source>
</evidence>
<evidence type="ECO:0000256" key="5">
    <source>
        <dbReference type="ARBA" id="ARBA00023180"/>
    </source>
</evidence>
<dbReference type="Proteomes" id="UP000275408">
    <property type="component" value="Unassembled WGS sequence"/>
</dbReference>
<dbReference type="InterPro" id="IPR013320">
    <property type="entry name" value="ConA-like_dom_sf"/>
</dbReference>
<evidence type="ECO:0000256" key="7">
    <source>
        <dbReference type="SAM" id="SignalP"/>
    </source>
</evidence>
<keyword evidence="4 6" id="KW-1015">Disulfide bond</keyword>
<dbReference type="PANTHER" id="PTHR19277">
    <property type="entry name" value="PENTRAXIN"/>
    <property type="match status" value="1"/>
</dbReference>
<proteinExistence type="predicted"/>
<dbReference type="AlphaFoldDB" id="A0A3M6V463"/>
<protein>
    <recommendedName>
        <fullName evidence="13">EGF-like domain-containing protein</fullName>
    </recommendedName>
</protein>
<dbReference type="Gene3D" id="2.10.25.10">
    <property type="entry name" value="Laminin"/>
    <property type="match status" value="1"/>
</dbReference>
<dbReference type="InterPro" id="IPR051360">
    <property type="entry name" value="Neuronal_Pentraxin_Related"/>
</dbReference>
<dbReference type="InterPro" id="IPR001759">
    <property type="entry name" value="PTX_dom"/>
</dbReference>
<evidence type="ECO:0000256" key="6">
    <source>
        <dbReference type="PROSITE-ProRule" id="PRU00076"/>
    </source>
</evidence>
<name>A0A3M6V463_POCDA</name>
<dbReference type="PROSITE" id="PS51828">
    <property type="entry name" value="PTX_2"/>
    <property type="match status" value="2"/>
</dbReference>
<gene>
    <name evidence="11" type="ORF">pdam_00001431</name>
</gene>
<dbReference type="SUPFAM" id="SSF49899">
    <property type="entry name" value="Concanavalin A-like lectins/glucanases"/>
    <property type="match status" value="2"/>
</dbReference>
<dbReference type="InterPro" id="IPR003609">
    <property type="entry name" value="Pan_app"/>
</dbReference>
<dbReference type="Gene3D" id="2.60.120.200">
    <property type="match status" value="2"/>
</dbReference>
<comment type="caution">
    <text evidence="6">Lacks conserved residue(s) required for the propagation of feature annotation.</text>
</comment>
<evidence type="ECO:0000313" key="11">
    <source>
        <dbReference type="EMBL" id="RMX60514.1"/>
    </source>
</evidence>
<evidence type="ECO:0000256" key="2">
    <source>
        <dbReference type="ARBA" id="ARBA00022723"/>
    </source>
</evidence>
<evidence type="ECO:0000259" key="9">
    <source>
        <dbReference type="PROSITE" id="PS50948"/>
    </source>
</evidence>
<evidence type="ECO:0000256" key="4">
    <source>
        <dbReference type="ARBA" id="ARBA00023157"/>
    </source>
</evidence>
<dbReference type="SUPFAM" id="SSF57414">
    <property type="entry name" value="Hairpin loop containing domain-like"/>
    <property type="match status" value="1"/>
</dbReference>
<feature type="domain" description="Pentraxin (PTX)" evidence="10">
    <location>
        <begin position="372"/>
        <end position="570"/>
    </location>
</feature>
<dbReference type="EMBL" id="RCHS01000141">
    <property type="protein sequence ID" value="RMX60514.1"/>
    <property type="molecule type" value="Genomic_DNA"/>
</dbReference>
<dbReference type="InterPro" id="IPR000742">
    <property type="entry name" value="EGF"/>
</dbReference>
<comment type="caution">
    <text evidence="11">The sequence shown here is derived from an EMBL/GenBank/DDBJ whole genome shotgun (WGS) entry which is preliminary data.</text>
</comment>
<feature type="domain" description="Pentraxin (PTX)" evidence="10">
    <location>
        <begin position="161"/>
        <end position="365"/>
    </location>
</feature>
<dbReference type="Pfam" id="PF00024">
    <property type="entry name" value="PAN_1"/>
    <property type="match status" value="1"/>
</dbReference>
<evidence type="ECO:0000313" key="12">
    <source>
        <dbReference type="Proteomes" id="UP000275408"/>
    </source>
</evidence>
<dbReference type="PRINTS" id="PR00895">
    <property type="entry name" value="PENTAXIN"/>
</dbReference>
<keyword evidence="2" id="KW-0479">Metal-binding</keyword>
<evidence type="ECO:0000259" key="10">
    <source>
        <dbReference type="PROSITE" id="PS51828"/>
    </source>
</evidence>
<keyword evidence="5" id="KW-0325">Glycoprotein</keyword>
<feature type="disulfide bond" evidence="6">
    <location>
        <begin position="150"/>
        <end position="159"/>
    </location>
</feature>
<accession>A0A3M6V463</accession>
<organism evidence="11 12">
    <name type="scientific">Pocillopora damicornis</name>
    <name type="common">Cauliflower coral</name>
    <name type="synonym">Millepora damicornis</name>
    <dbReference type="NCBI Taxonomy" id="46731"/>
    <lineage>
        <taxon>Eukaryota</taxon>
        <taxon>Metazoa</taxon>
        <taxon>Cnidaria</taxon>
        <taxon>Anthozoa</taxon>
        <taxon>Hexacorallia</taxon>
        <taxon>Scleractinia</taxon>
        <taxon>Astrocoeniina</taxon>
        <taxon>Pocilloporidae</taxon>
        <taxon>Pocillopora</taxon>
    </lineage>
</organism>
<reference evidence="11 12" key="1">
    <citation type="journal article" date="2018" name="Sci. Rep.">
        <title>Comparative analysis of the Pocillopora damicornis genome highlights role of immune system in coral evolution.</title>
        <authorList>
            <person name="Cunning R."/>
            <person name="Bay R.A."/>
            <person name="Gillette P."/>
            <person name="Baker A.C."/>
            <person name="Traylor-Knowles N."/>
        </authorList>
    </citation>
    <scope>NUCLEOTIDE SEQUENCE [LARGE SCALE GENOMIC DNA]</scope>
    <source>
        <strain evidence="11">RSMAS</strain>
        <tissue evidence="11">Whole animal</tissue>
    </source>
</reference>
<dbReference type="GO" id="GO:0046872">
    <property type="term" value="F:metal ion binding"/>
    <property type="evidence" value="ECO:0007669"/>
    <property type="project" value="UniProtKB-KW"/>
</dbReference>
<dbReference type="Pfam" id="PF00354">
    <property type="entry name" value="Pentaxin"/>
    <property type="match status" value="2"/>
</dbReference>
<feature type="domain" description="Apple" evidence="9">
    <location>
        <begin position="27"/>
        <end position="121"/>
    </location>
</feature>